<dbReference type="WBParaSite" id="SSLN_0000470701-mRNA-1">
    <property type="protein sequence ID" value="SSLN_0000470701-mRNA-1"/>
    <property type="gene ID" value="SSLN_0000470701"/>
</dbReference>
<evidence type="ECO:0000313" key="2">
    <source>
        <dbReference type="Proteomes" id="UP000275846"/>
    </source>
</evidence>
<name>A0A183SK04_SCHSO</name>
<reference evidence="1 2" key="2">
    <citation type="submission" date="2018-11" db="EMBL/GenBank/DDBJ databases">
        <authorList>
            <consortium name="Pathogen Informatics"/>
        </authorList>
    </citation>
    <scope>NUCLEOTIDE SEQUENCE [LARGE SCALE GENOMIC DNA]</scope>
    <source>
        <strain evidence="1 2">NST_G2</strain>
    </source>
</reference>
<dbReference type="EMBL" id="UYSU01032907">
    <property type="protein sequence ID" value="VDL90937.1"/>
    <property type="molecule type" value="Genomic_DNA"/>
</dbReference>
<sequence length="115" mass="13309">MICFHDETVKLHPSFKVYSFWNPSSPFYVLDFFDSLFPLSPLQAFAEANPVCVYGPKYRPCHLRDSNSPPLSMRNFFYHHQQPQLDRRPAWSHSRLSFPDVFYGCVFVSASAAAV</sequence>
<protein>
    <submittedName>
        <fullName evidence="1 3">Uncharacterized protein</fullName>
    </submittedName>
</protein>
<evidence type="ECO:0000313" key="3">
    <source>
        <dbReference type="WBParaSite" id="SSLN_0000470701-mRNA-1"/>
    </source>
</evidence>
<dbReference type="AlphaFoldDB" id="A0A183SK04"/>
<keyword evidence="2" id="KW-1185">Reference proteome</keyword>
<evidence type="ECO:0000313" key="1">
    <source>
        <dbReference type="EMBL" id="VDL90937.1"/>
    </source>
</evidence>
<reference evidence="3" key="1">
    <citation type="submission" date="2016-06" db="UniProtKB">
        <authorList>
            <consortium name="WormBaseParasite"/>
        </authorList>
    </citation>
    <scope>IDENTIFICATION</scope>
</reference>
<organism evidence="3">
    <name type="scientific">Schistocephalus solidus</name>
    <name type="common">Tapeworm</name>
    <dbReference type="NCBI Taxonomy" id="70667"/>
    <lineage>
        <taxon>Eukaryota</taxon>
        <taxon>Metazoa</taxon>
        <taxon>Spiralia</taxon>
        <taxon>Lophotrochozoa</taxon>
        <taxon>Platyhelminthes</taxon>
        <taxon>Cestoda</taxon>
        <taxon>Eucestoda</taxon>
        <taxon>Diphyllobothriidea</taxon>
        <taxon>Diphyllobothriidae</taxon>
        <taxon>Schistocephalus</taxon>
    </lineage>
</organism>
<accession>A0A183SK04</accession>
<proteinExistence type="predicted"/>
<gene>
    <name evidence="1" type="ORF">SSLN_LOCUS4552</name>
</gene>
<dbReference type="Proteomes" id="UP000275846">
    <property type="component" value="Unassembled WGS sequence"/>
</dbReference>